<dbReference type="Proteomes" id="UP000005239">
    <property type="component" value="Unassembled WGS sequence"/>
</dbReference>
<dbReference type="InterPro" id="IPR053220">
    <property type="entry name" value="Nematode_rcpt-like_serp_H"/>
</dbReference>
<organism evidence="1 2">
    <name type="scientific">Pristionchus pacificus</name>
    <name type="common">Parasitic nematode worm</name>
    <dbReference type="NCBI Taxonomy" id="54126"/>
    <lineage>
        <taxon>Eukaryota</taxon>
        <taxon>Metazoa</taxon>
        <taxon>Ecdysozoa</taxon>
        <taxon>Nematoda</taxon>
        <taxon>Chromadorea</taxon>
        <taxon>Rhabditida</taxon>
        <taxon>Rhabditina</taxon>
        <taxon>Diplogasteromorpha</taxon>
        <taxon>Diplogasteroidea</taxon>
        <taxon>Neodiplogasteridae</taxon>
        <taxon>Pristionchus</taxon>
    </lineage>
</organism>
<dbReference type="AlphaFoldDB" id="A0A2A6CL20"/>
<reference evidence="1" key="2">
    <citation type="submission" date="2022-06" db="UniProtKB">
        <authorList>
            <consortium name="EnsemblMetazoa"/>
        </authorList>
    </citation>
    <scope>IDENTIFICATION</scope>
    <source>
        <strain evidence="1">PS312</strain>
    </source>
</reference>
<dbReference type="PANTHER" id="PTHR22941:SF26">
    <property type="entry name" value="SERPENTINE RECEPTOR, CLASS H"/>
    <property type="match status" value="1"/>
</dbReference>
<evidence type="ECO:0000313" key="2">
    <source>
        <dbReference type="Proteomes" id="UP000005239"/>
    </source>
</evidence>
<dbReference type="EnsemblMetazoa" id="PPA41285.1">
    <property type="protein sequence ID" value="PPA41285.1"/>
    <property type="gene ID" value="WBGene00279654"/>
</dbReference>
<sequence>MASGTVVCNNRTEVQGVLYLPARPYCLHTKDTLEAFKIVRHTMTCISILLAALCAFIVIASRSLTRAYGYMLIGLLFVWTSLDVTMQWVIDPVFLFPELLLYRRSPLLNFPITAGTSLSILLALLMLAMVMYMAMFLYRHQVLVAVGSRFKIPEKARVVFLLLLLIPYLACGVEFYVVCFPALPLYQRWLSAEFFDAHMIAARVDFYNVDRVWYMTLICDGHFAWMFVVAVDRPTYFHSSKKRRSLIVQAFTPVVFIILPMTIVLLTHVFVINQFSAIINELKVMPFDVLLVVTSFHATAHSIALIYTTPAFKAKLIQMLSIVFPWLKPKDAHIPLAASASITATSLTP</sequence>
<gene>
    <name evidence="1" type="primary">WBGene00279654</name>
</gene>
<keyword evidence="2" id="KW-1185">Reference proteome</keyword>
<accession>A0A2A6CL20</accession>
<dbReference type="InterPro" id="IPR019429">
    <property type="entry name" value="7TM_GPCR_serpentine_rcpt_Sri"/>
</dbReference>
<reference evidence="2" key="1">
    <citation type="journal article" date="2008" name="Nat. Genet.">
        <title>The Pristionchus pacificus genome provides a unique perspective on nematode lifestyle and parasitism.</title>
        <authorList>
            <person name="Dieterich C."/>
            <person name="Clifton S.W."/>
            <person name="Schuster L.N."/>
            <person name="Chinwalla A."/>
            <person name="Delehaunty K."/>
            <person name="Dinkelacker I."/>
            <person name="Fulton L."/>
            <person name="Fulton R."/>
            <person name="Godfrey J."/>
            <person name="Minx P."/>
            <person name="Mitreva M."/>
            <person name="Roeseler W."/>
            <person name="Tian H."/>
            <person name="Witte H."/>
            <person name="Yang S.P."/>
            <person name="Wilson R.K."/>
            <person name="Sommer R.J."/>
        </authorList>
    </citation>
    <scope>NUCLEOTIDE SEQUENCE [LARGE SCALE GENOMIC DNA]</scope>
    <source>
        <strain evidence="2">PS312</strain>
    </source>
</reference>
<protein>
    <submittedName>
        <fullName evidence="1">G protein-coupled receptor</fullName>
    </submittedName>
</protein>
<name>A0A2A6CL20_PRIPA</name>
<proteinExistence type="predicted"/>
<dbReference type="Pfam" id="PF10327">
    <property type="entry name" value="7TM_GPCR_Sri"/>
    <property type="match status" value="2"/>
</dbReference>
<accession>A0A8R1Z2M9</accession>
<dbReference type="PANTHER" id="PTHR22941">
    <property type="entry name" value="SERPENTINE RECEPTOR"/>
    <property type="match status" value="1"/>
</dbReference>
<evidence type="ECO:0000313" key="1">
    <source>
        <dbReference type="EnsemblMetazoa" id="PPA41285.1"/>
    </source>
</evidence>